<comment type="caution">
    <text evidence="2">The sequence shown here is derived from an EMBL/GenBank/DDBJ whole genome shotgun (WGS) entry which is preliminary data.</text>
</comment>
<reference evidence="2" key="1">
    <citation type="journal article" date="2015" name="Nature">
        <title>Complex archaea that bridge the gap between prokaryotes and eukaryotes.</title>
        <authorList>
            <person name="Spang A."/>
            <person name="Saw J.H."/>
            <person name="Jorgensen S.L."/>
            <person name="Zaremba-Niedzwiedzka K."/>
            <person name="Martijn J."/>
            <person name="Lind A.E."/>
            <person name="van Eijk R."/>
            <person name="Schleper C."/>
            <person name="Guy L."/>
            <person name="Ettema T.J."/>
        </authorList>
    </citation>
    <scope>NUCLEOTIDE SEQUENCE</scope>
</reference>
<gene>
    <name evidence="2" type="ORF">LCGC14_2053820</name>
</gene>
<organism evidence="2">
    <name type="scientific">marine sediment metagenome</name>
    <dbReference type="NCBI Taxonomy" id="412755"/>
    <lineage>
        <taxon>unclassified sequences</taxon>
        <taxon>metagenomes</taxon>
        <taxon>ecological metagenomes</taxon>
    </lineage>
</organism>
<protein>
    <recommendedName>
        <fullName evidence="3">ISKra4 family transposase</fullName>
    </recommendedName>
</protein>
<sequence length="307" mass="36009">KGVIIRKETRDDTTGPYKPRLKKGEKNGKKKMATVTAVFGIDRNIRDVEDIVAYETDNSEKNPAKPRLKIVTDDEPKPKNKIVRATLEGKEKAFERIVMQTESRDPNKRCDRILLMDGEQALEKKAKEYLTPLGFVIILDLFHVMERLWTLCYFFCTEGSRESVEWVRKYLTMILTGKVGYFIGAIRQIMKKRGFSPSKIQKIEKLLRYYEKRKCYMKYDEYMAKGYPIGSGVIEGACRSFVKDRMELAGMRWSEIGAEKMLELRSIKVNGKWDNYWQYFVTEEMQRLYSDYDSWNEPIKFIGKIVA</sequence>
<accession>A0A0F9HK61</accession>
<evidence type="ECO:0008006" key="3">
    <source>
        <dbReference type="Google" id="ProtNLM"/>
    </source>
</evidence>
<feature type="region of interest" description="Disordered" evidence="1">
    <location>
        <begin position="1"/>
        <end position="29"/>
    </location>
</feature>
<dbReference type="AlphaFoldDB" id="A0A0F9HK61"/>
<feature type="compositionally biased region" description="Basic and acidic residues" evidence="1">
    <location>
        <begin position="1"/>
        <end position="13"/>
    </location>
</feature>
<dbReference type="EMBL" id="LAZR01024321">
    <property type="protein sequence ID" value="KKL75547.1"/>
    <property type="molecule type" value="Genomic_DNA"/>
</dbReference>
<evidence type="ECO:0000313" key="2">
    <source>
        <dbReference type="EMBL" id="KKL75547.1"/>
    </source>
</evidence>
<proteinExistence type="predicted"/>
<feature type="non-terminal residue" evidence="2">
    <location>
        <position position="1"/>
    </location>
</feature>
<evidence type="ECO:0000256" key="1">
    <source>
        <dbReference type="SAM" id="MobiDB-lite"/>
    </source>
</evidence>
<name>A0A0F9HK61_9ZZZZ</name>